<dbReference type="Gene3D" id="3.40.50.1820">
    <property type="entry name" value="alpha/beta hydrolase"/>
    <property type="match status" value="1"/>
</dbReference>
<proteinExistence type="predicted"/>
<accession>A0A1I7SG46</accession>
<sequence length="108" mass="12614">IKLITFGEPRYGDLEYAEAFNKLVPYSYRVENKRDLVTQIPPYKFENYTHQKVEVWYPDAVKVGNRYKECPATEDPQCQLSVNPFLDAEDHFFYYYDIVAAAASGCKI</sequence>
<dbReference type="Pfam" id="PF01764">
    <property type="entry name" value="Lipase_3"/>
    <property type="match status" value="1"/>
</dbReference>
<dbReference type="InterPro" id="IPR029058">
    <property type="entry name" value="AB_hydrolase_fold"/>
</dbReference>
<dbReference type="Proteomes" id="UP000095284">
    <property type="component" value="Unplaced"/>
</dbReference>
<evidence type="ECO:0000313" key="2">
    <source>
        <dbReference type="Proteomes" id="UP000095284"/>
    </source>
</evidence>
<dbReference type="PANTHER" id="PTHR45908">
    <property type="entry name" value="PROTEIN CBG11750-RELATED"/>
    <property type="match status" value="1"/>
</dbReference>
<protein>
    <submittedName>
        <fullName evidence="3">Lipase_3 domain-containing protein</fullName>
    </submittedName>
</protein>
<dbReference type="GO" id="GO:0006629">
    <property type="term" value="P:lipid metabolic process"/>
    <property type="evidence" value="ECO:0007669"/>
    <property type="project" value="InterPro"/>
</dbReference>
<organism evidence="2 3">
    <name type="scientific">Bursaphelenchus xylophilus</name>
    <name type="common">Pinewood nematode worm</name>
    <name type="synonym">Aphelenchoides xylophilus</name>
    <dbReference type="NCBI Taxonomy" id="6326"/>
    <lineage>
        <taxon>Eukaryota</taxon>
        <taxon>Metazoa</taxon>
        <taxon>Ecdysozoa</taxon>
        <taxon>Nematoda</taxon>
        <taxon>Chromadorea</taxon>
        <taxon>Rhabditida</taxon>
        <taxon>Tylenchina</taxon>
        <taxon>Tylenchomorpha</taxon>
        <taxon>Aphelenchoidea</taxon>
        <taxon>Aphelenchoididae</taxon>
        <taxon>Bursaphelenchus</taxon>
    </lineage>
</organism>
<feature type="domain" description="Fungal lipase-type" evidence="1">
    <location>
        <begin position="1"/>
        <end position="43"/>
    </location>
</feature>
<dbReference type="WBParaSite" id="BXY_1201000.1">
    <property type="protein sequence ID" value="BXY_1201000.1"/>
    <property type="gene ID" value="BXY_1201000"/>
</dbReference>
<dbReference type="InterPro" id="IPR002921">
    <property type="entry name" value="Fungal_lipase-type"/>
</dbReference>
<name>A0A1I7SG46_BURXY</name>
<evidence type="ECO:0000259" key="1">
    <source>
        <dbReference type="Pfam" id="PF01764"/>
    </source>
</evidence>
<dbReference type="SUPFAM" id="SSF53474">
    <property type="entry name" value="alpha/beta-Hydrolases"/>
    <property type="match status" value="1"/>
</dbReference>
<evidence type="ECO:0000313" key="3">
    <source>
        <dbReference type="WBParaSite" id="BXY_1201000.1"/>
    </source>
</evidence>
<reference evidence="3" key="1">
    <citation type="submission" date="2016-11" db="UniProtKB">
        <authorList>
            <consortium name="WormBaseParasite"/>
        </authorList>
    </citation>
    <scope>IDENTIFICATION</scope>
</reference>
<dbReference type="AlphaFoldDB" id="A0A1I7SG46"/>